<dbReference type="Pfam" id="PF07732">
    <property type="entry name" value="Cu-oxidase_3"/>
    <property type="match status" value="1"/>
</dbReference>
<evidence type="ECO:0000256" key="1">
    <source>
        <dbReference type="ARBA" id="ARBA00010609"/>
    </source>
</evidence>
<comment type="similarity">
    <text evidence="1">Belongs to the multicopper oxidase family.</text>
</comment>
<dbReference type="InterPro" id="IPR001117">
    <property type="entry name" value="Cu-oxidase_2nd"/>
</dbReference>
<feature type="domain" description="Plastocyanin-like" evidence="5">
    <location>
        <begin position="161"/>
        <end position="288"/>
    </location>
</feature>
<dbReference type="Pfam" id="PF07731">
    <property type="entry name" value="Cu-oxidase_2"/>
    <property type="match status" value="1"/>
</dbReference>
<reference evidence="8" key="1">
    <citation type="journal article" date="2020" name="Stud. Mycol.">
        <title>101 Dothideomycetes genomes: a test case for predicting lifestyles and emergence of pathogens.</title>
        <authorList>
            <person name="Haridas S."/>
            <person name="Albert R."/>
            <person name="Binder M."/>
            <person name="Bloem J."/>
            <person name="Labutti K."/>
            <person name="Salamov A."/>
            <person name="Andreopoulos B."/>
            <person name="Baker S."/>
            <person name="Barry K."/>
            <person name="Bills G."/>
            <person name="Bluhm B."/>
            <person name="Cannon C."/>
            <person name="Castanera R."/>
            <person name="Culley D."/>
            <person name="Daum C."/>
            <person name="Ezra D."/>
            <person name="Gonzalez J."/>
            <person name="Henrissat B."/>
            <person name="Kuo A."/>
            <person name="Liang C."/>
            <person name="Lipzen A."/>
            <person name="Lutzoni F."/>
            <person name="Magnuson J."/>
            <person name="Mondo S."/>
            <person name="Nolan M."/>
            <person name="Ohm R."/>
            <person name="Pangilinan J."/>
            <person name="Park H.-J."/>
            <person name="Ramirez L."/>
            <person name="Alfaro M."/>
            <person name="Sun H."/>
            <person name="Tritt A."/>
            <person name="Yoshinaga Y."/>
            <person name="Zwiers L.-H."/>
            <person name="Turgeon B."/>
            <person name="Goodwin S."/>
            <person name="Spatafora J."/>
            <person name="Crous P."/>
            <person name="Grigoriev I."/>
        </authorList>
    </citation>
    <scope>NUCLEOTIDE SEQUENCE</scope>
    <source>
        <strain evidence="8">CBS 279.74</strain>
    </source>
</reference>
<dbReference type="InterPro" id="IPR011706">
    <property type="entry name" value="Cu-oxidase_C"/>
</dbReference>
<feature type="domain" description="Plastocyanin-like" evidence="7">
    <location>
        <begin position="16"/>
        <end position="129"/>
    </location>
</feature>
<sequence>MKCTQARLRQYDFVITRESLRPDGVKTSMILVNGGFPGPTIEANLGDTFKIRVTNYIDDDQGTAIHWHGLFQKETPWMDGVPSVTFCPIAPGQEFTYEFTADRVGSSWWHSHYSAQTAGGLFGAIVIHGASPYTYDVDLGPVLIVGLSAIPYHMRQIALTNNNLINGKMDFNCSSIPAGGPSCTPNAGFSKFRFQSGKRHLIRLVNTGLEGLQHFTIDGHKFTVVGLDYTPIQPYEADMISLTPGQRADIVVYANAKPDSSFWMRSDVDPTCSASSQPHAKSIIHYETANEDSSPTSTKIPYTLTGDCVAQPLSKTRPLVAQPLAPLGPSFVQTLDYTLALNYTPMGAPQFLVNGRRFRANYSQSLLLLANDDGGSEDASAEYGILSNVWDFSYNKTLRMILNNFFVSPHPMHLHGHDFWILAQGRGVWDGTIQGNTSNLMRRDTHQMIGAGADGSPSYLVLEFTLDNPGVWAFHCHITQHLILGMYMNIIYGQDAIKKYKIPASIDATCVSWREFARGNPVEQPDSGL</sequence>
<dbReference type="AlphaFoldDB" id="A0A6G1JUV0"/>
<dbReference type="InterPro" id="IPR011707">
    <property type="entry name" value="Cu-oxidase-like_N"/>
</dbReference>
<dbReference type="GO" id="GO:0005507">
    <property type="term" value="F:copper ion binding"/>
    <property type="evidence" value="ECO:0007669"/>
    <property type="project" value="InterPro"/>
</dbReference>
<dbReference type="Gene3D" id="2.60.40.420">
    <property type="entry name" value="Cupredoxins - blue copper proteins"/>
    <property type="match status" value="3"/>
</dbReference>
<dbReference type="GO" id="GO:0016491">
    <property type="term" value="F:oxidoreductase activity"/>
    <property type="evidence" value="ECO:0007669"/>
    <property type="project" value="UniProtKB-KW"/>
</dbReference>
<keyword evidence="4" id="KW-0186">Copper</keyword>
<organism evidence="8 9">
    <name type="scientific">Pleomassaria siparia CBS 279.74</name>
    <dbReference type="NCBI Taxonomy" id="1314801"/>
    <lineage>
        <taxon>Eukaryota</taxon>
        <taxon>Fungi</taxon>
        <taxon>Dikarya</taxon>
        <taxon>Ascomycota</taxon>
        <taxon>Pezizomycotina</taxon>
        <taxon>Dothideomycetes</taxon>
        <taxon>Pleosporomycetidae</taxon>
        <taxon>Pleosporales</taxon>
        <taxon>Pleomassariaceae</taxon>
        <taxon>Pleomassaria</taxon>
    </lineage>
</organism>
<evidence type="ECO:0000259" key="6">
    <source>
        <dbReference type="Pfam" id="PF07731"/>
    </source>
</evidence>
<keyword evidence="3" id="KW-0560">Oxidoreductase</keyword>
<protein>
    <submittedName>
        <fullName evidence="8">Multicopper oxidase</fullName>
    </submittedName>
</protein>
<evidence type="ECO:0000313" key="8">
    <source>
        <dbReference type="EMBL" id="KAF2704103.1"/>
    </source>
</evidence>
<keyword evidence="9" id="KW-1185">Reference proteome</keyword>
<dbReference type="PANTHER" id="PTHR11709">
    <property type="entry name" value="MULTI-COPPER OXIDASE"/>
    <property type="match status" value="1"/>
</dbReference>
<dbReference type="Pfam" id="PF00394">
    <property type="entry name" value="Cu-oxidase"/>
    <property type="match status" value="1"/>
</dbReference>
<keyword evidence="2" id="KW-0479">Metal-binding</keyword>
<dbReference type="EMBL" id="MU005783">
    <property type="protein sequence ID" value="KAF2704103.1"/>
    <property type="molecule type" value="Genomic_DNA"/>
</dbReference>
<dbReference type="PROSITE" id="PS00080">
    <property type="entry name" value="MULTICOPPER_OXIDASE2"/>
    <property type="match status" value="1"/>
</dbReference>
<dbReference type="InterPro" id="IPR045087">
    <property type="entry name" value="Cu-oxidase_fam"/>
</dbReference>
<accession>A0A6G1JUV0</accession>
<evidence type="ECO:0000259" key="7">
    <source>
        <dbReference type="Pfam" id="PF07732"/>
    </source>
</evidence>
<gene>
    <name evidence="8" type="ORF">K504DRAFT_485205</name>
</gene>
<feature type="domain" description="Plastocyanin-like" evidence="6">
    <location>
        <begin position="380"/>
        <end position="493"/>
    </location>
</feature>
<dbReference type="CDD" id="cd13854">
    <property type="entry name" value="CuRO_1_MaLCC_like"/>
    <property type="match status" value="1"/>
</dbReference>
<evidence type="ECO:0000256" key="3">
    <source>
        <dbReference type="ARBA" id="ARBA00023002"/>
    </source>
</evidence>
<dbReference type="PANTHER" id="PTHR11709:SF145">
    <property type="entry name" value="LCC1"/>
    <property type="match status" value="1"/>
</dbReference>
<dbReference type="SUPFAM" id="SSF49503">
    <property type="entry name" value="Cupredoxins"/>
    <property type="match status" value="3"/>
</dbReference>
<dbReference type="InterPro" id="IPR002355">
    <property type="entry name" value="Cu_oxidase_Cu_BS"/>
</dbReference>
<evidence type="ECO:0000259" key="5">
    <source>
        <dbReference type="Pfam" id="PF00394"/>
    </source>
</evidence>
<evidence type="ECO:0000256" key="4">
    <source>
        <dbReference type="ARBA" id="ARBA00023008"/>
    </source>
</evidence>
<evidence type="ECO:0000256" key="2">
    <source>
        <dbReference type="ARBA" id="ARBA00022723"/>
    </source>
</evidence>
<dbReference type="Proteomes" id="UP000799428">
    <property type="component" value="Unassembled WGS sequence"/>
</dbReference>
<dbReference type="InterPro" id="IPR008972">
    <property type="entry name" value="Cupredoxin"/>
</dbReference>
<name>A0A6G1JUV0_9PLEO</name>
<dbReference type="OrthoDB" id="2121828at2759"/>
<proteinExistence type="inferred from homology"/>
<evidence type="ECO:0000313" key="9">
    <source>
        <dbReference type="Proteomes" id="UP000799428"/>
    </source>
</evidence>